<dbReference type="EMBL" id="MNCJ02000317">
    <property type="protein sequence ID" value="KAF5817052.1"/>
    <property type="molecule type" value="Genomic_DNA"/>
</dbReference>
<dbReference type="STRING" id="4232.A0A251VCJ6"/>
<evidence type="ECO:0000313" key="2">
    <source>
        <dbReference type="EMBL" id="KAF5817052.1"/>
    </source>
</evidence>
<evidence type="ECO:0000313" key="3">
    <source>
        <dbReference type="EMBL" id="OTG33328.1"/>
    </source>
</evidence>
<proteinExistence type="predicted"/>
<feature type="region of interest" description="Disordered" evidence="1">
    <location>
        <begin position="1"/>
        <end position="58"/>
    </location>
</feature>
<feature type="compositionally biased region" description="Acidic residues" evidence="1">
    <location>
        <begin position="84"/>
        <end position="139"/>
    </location>
</feature>
<sequence length="168" mass="18350">MGRTRERAWRGSSIHPLKPTQKISSITGKTKECARGNTNTQIPNKKLKPTTKLLDDDSDVEMFEPKQQHCELIEIVSSTSVSLLDDDDDDDDDVDNDGSGGDDDDDDDDVDNDGSAGDDDDDDVDNDGSAGDDDDDDNVEISTSKQEHCESVSVCISLPLNYVIHAFL</sequence>
<reference evidence="2" key="3">
    <citation type="submission" date="2020-06" db="EMBL/GenBank/DDBJ databases">
        <title>Helianthus annuus Genome sequencing and assembly Release 2.</title>
        <authorList>
            <person name="Gouzy J."/>
            <person name="Langlade N."/>
            <person name="Munos S."/>
        </authorList>
    </citation>
    <scope>NUCLEOTIDE SEQUENCE</scope>
    <source>
        <tissue evidence="2">Leaves</tissue>
    </source>
</reference>
<dbReference type="AlphaFoldDB" id="A0A251VCJ6"/>
<reference evidence="3" key="2">
    <citation type="submission" date="2017-02" db="EMBL/GenBank/DDBJ databases">
        <title>Sunflower complete genome.</title>
        <authorList>
            <person name="Langlade N."/>
            <person name="Munos S."/>
        </authorList>
    </citation>
    <scope>NUCLEOTIDE SEQUENCE [LARGE SCALE GENOMIC DNA]</scope>
    <source>
        <tissue evidence="3">Leaves</tissue>
    </source>
</reference>
<keyword evidence="4" id="KW-1185">Reference proteome</keyword>
<protein>
    <submittedName>
        <fullName evidence="2">Acting on peptide bonds (Peptidase)</fullName>
        <ecNumber evidence="2">3.4.-.-</ecNumber>
    </submittedName>
</protein>
<accession>A0A251VCJ6</accession>
<evidence type="ECO:0000313" key="4">
    <source>
        <dbReference type="Proteomes" id="UP000215914"/>
    </source>
</evidence>
<name>A0A251VCJ6_HELAN</name>
<dbReference type="Proteomes" id="UP000215914">
    <property type="component" value="Chromosome 2"/>
</dbReference>
<dbReference type="GO" id="GO:0016787">
    <property type="term" value="F:hydrolase activity"/>
    <property type="evidence" value="ECO:0007669"/>
    <property type="project" value="UniProtKB-KW"/>
</dbReference>
<dbReference type="EMBL" id="CM007891">
    <property type="protein sequence ID" value="OTG33328.1"/>
    <property type="molecule type" value="Genomic_DNA"/>
</dbReference>
<gene>
    <name evidence="3" type="ORF">HannXRQ_Chr02g0033511</name>
    <name evidence="2" type="ORF">HanXRQr2_Chr02g0048571</name>
</gene>
<keyword evidence="2" id="KW-0378">Hydrolase</keyword>
<dbReference type="Gramene" id="mRNA:HanXRQr2_Chr02g0048571">
    <property type="protein sequence ID" value="mRNA:HanXRQr2_Chr02g0048571"/>
    <property type="gene ID" value="HanXRQr2_Chr02g0048571"/>
</dbReference>
<dbReference type="InParanoid" id="A0A251VCJ6"/>
<reference evidence="2 4" key="1">
    <citation type="journal article" date="2017" name="Nature">
        <title>The sunflower genome provides insights into oil metabolism, flowering and Asterid evolution.</title>
        <authorList>
            <person name="Badouin H."/>
            <person name="Gouzy J."/>
            <person name="Grassa C.J."/>
            <person name="Murat F."/>
            <person name="Staton S.E."/>
            <person name="Cottret L."/>
            <person name="Lelandais-Briere C."/>
            <person name="Owens G.L."/>
            <person name="Carrere S."/>
            <person name="Mayjonade B."/>
            <person name="Legrand L."/>
            <person name="Gill N."/>
            <person name="Kane N.C."/>
            <person name="Bowers J.E."/>
            <person name="Hubner S."/>
            <person name="Bellec A."/>
            <person name="Berard A."/>
            <person name="Berges H."/>
            <person name="Blanchet N."/>
            <person name="Boniface M.C."/>
            <person name="Brunel D."/>
            <person name="Catrice O."/>
            <person name="Chaidir N."/>
            <person name="Claudel C."/>
            <person name="Donnadieu C."/>
            <person name="Faraut T."/>
            <person name="Fievet G."/>
            <person name="Helmstetter N."/>
            <person name="King M."/>
            <person name="Knapp S.J."/>
            <person name="Lai Z."/>
            <person name="Le Paslier M.C."/>
            <person name="Lippi Y."/>
            <person name="Lorenzon L."/>
            <person name="Mandel J.R."/>
            <person name="Marage G."/>
            <person name="Marchand G."/>
            <person name="Marquand E."/>
            <person name="Bret-Mestries E."/>
            <person name="Morien E."/>
            <person name="Nambeesan S."/>
            <person name="Nguyen T."/>
            <person name="Pegot-Espagnet P."/>
            <person name="Pouilly N."/>
            <person name="Raftis F."/>
            <person name="Sallet E."/>
            <person name="Schiex T."/>
            <person name="Thomas J."/>
            <person name="Vandecasteele C."/>
            <person name="Vares D."/>
            <person name="Vear F."/>
            <person name="Vautrin S."/>
            <person name="Crespi M."/>
            <person name="Mangin B."/>
            <person name="Burke J.M."/>
            <person name="Salse J."/>
            <person name="Munos S."/>
            <person name="Vincourt P."/>
            <person name="Rieseberg L.H."/>
            <person name="Langlade N.B."/>
        </authorList>
    </citation>
    <scope>NUCLEOTIDE SEQUENCE [LARGE SCALE GENOMIC DNA]</scope>
    <source>
        <strain evidence="4">cv. SF193</strain>
        <tissue evidence="2">Leaves</tissue>
    </source>
</reference>
<dbReference type="EC" id="3.4.-.-" evidence="2"/>
<evidence type="ECO:0000256" key="1">
    <source>
        <dbReference type="SAM" id="MobiDB-lite"/>
    </source>
</evidence>
<organism evidence="3 4">
    <name type="scientific">Helianthus annuus</name>
    <name type="common">Common sunflower</name>
    <dbReference type="NCBI Taxonomy" id="4232"/>
    <lineage>
        <taxon>Eukaryota</taxon>
        <taxon>Viridiplantae</taxon>
        <taxon>Streptophyta</taxon>
        <taxon>Embryophyta</taxon>
        <taxon>Tracheophyta</taxon>
        <taxon>Spermatophyta</taxon>
        <taxon>Magnoliopsida</taxon>
        <taxon>eudicotyledons</taxon>
        <taxon>Gunneridae</taxon>
        <taxon>Pentapetalae</taxon>
        <taxon>asterids</taxon>
        <taxon>campanulids</taxon>
        <taxon>Asterales</taxon>
        <taxon>Asteraceae</taxon>
        <taxon>Asteroideae</taxon>
        <taxon>Heliantheae alliance</taxon>
        <taxon>Heliantheae</taxon>
        <taxon>Helianthus</taxon>
    </lineage>
</organism>
<feature type="region of interest" description="Disordered" evidence="1">
    <location>
        <begin position="80"/>
        <end position="150"/>
    </location>
</feature>